<sequence>MYKTPILFILFNRPETTRQVFNEIRKVKPKFLYVAGDGPRPHKPDDSKNCSEARSVVDLIDWDCEVKTLFQPNNLGCGVACSTAINWFFDQVEEGIILEDDCLPASGFFTFCESMLERYRDNEDVFHISGNNFQMGKNRGEGSYYFSKYTGTWGWATWKRAWNHYQFNIANFENFVNQGKLEKVVQSKGEREYWMRTFKLIEMMRIDTWDYQWTYTVWDQEALAIFPNTNLVKNIGFMENATHTFDPESLLANIELGEMDANIPPVKVVRDKKADDFFYRKVLEVEYKKNHPKKSFYKRATKAVKRRLKRIVNLI</sequence>
<keyword evidence="2" id="KW-1185">Reference proteome</keyword>
<accession>A0ABT8L143</accession>
<dbReference type="SUPFAM" id="SSF53448">
    <property type="entry name" value="Nucleotide-diphospho-sugar transferases"/>
    <property type="match status" value="1"/>
</dbReference>
<reference evidence="1" key="1">
    <citation type="submission" date="2023-06" db="EMBL/GenBank/DDBJ databases">
        <title>Genomic of Agaribacillus aureum.</title>
        <authorList>
            <person name="Wang G."/>
        </authorList>
    </citation>
    <scope>NUCLEOTIDE SEQUENCE</scope>
    <source>
        <strain evidence="1">BMA12</strain>
    </source>
</reference>
<proteinExistence type="predicted"/>
<dbReference type="Gene3D" id="3.90.550.10">
    <property type="entry name" value="Spore Coat Polysaccharide Biosynthesis Protein SpsA, Chain A"/>
    <property type="match status" value="1"/>
</dbReference>
<dbReference type="InterPro" id="IPR029044">
    <property type="entry name" value="Nucleotide-diphossugar_trans"/>
</dbReference>
<dbReference type="Proteomes" id="UP001172083">
    <property type="component" value="Unassembled WGS sequence"/>
</dbReference>
<name>A0ABT8L143_9BACT</name>
<dbReference type="RefSeq" id="WP_346756782.1">
    <property type="nucleotide sequence ID" value="NZ_JAUJEB010000001.1"/>
</dbReference>
<evidence type="ECO:0000313" key="1">
    <source>
        <dbReference type="EMBL" id="MDN5211449.1"/>
    </source>
</evidence>
<evidence type="ECO:0000313" key="2">
    <source>
        <dbReference type="Proteomes" id="UP001172083"/>
    </source>
</evidence>
<dbReference type="GO" id="GO:0016740">
    <property type="term" value="F:transferase activity"/>
    <property type="evidence" value="ECO:0007669"/>
    <property type="project" value="UniProtKB-KW"/>
</dbReference>
<protein>
    <submittedName>
        <fullName evidence="1">Nucleotide-diphospho-sugar transferase</fullName>
    </submittedName>
</protein>
<comment type="caution">
    <text evidence="1">The sequence shown here is derived from an EMBL/GenBank/DDBJ whole genome shotgun (WGS) entry which is preliminary data.</text>
</comment>
<organism evidence="1 2">
    <name type="scientific">Agaribacillus aureus</name>
    <dbReference type="NCBI Taxonomy" id="3051825"/>
    <lineage>
        <taxon>Bacteria</taxon>
        <taxon>Pseudomonadati</taxon>
        <taxon>Bacteroidota</taxon>
        <taxon>Cytophagia</taxon>
        <taxon>Cytophagales</taxon>
        <taxon>Splendidivirgaceae</taxon>
        <taxon>Agaribacillus</taxon>
    </lineage>
</organism>
<gene>
    <name evidence="1" type="ORF">QQ020_05285</name>
</gene>
<keyword evidence="1" id="KW-0808">Transferase</keyword>
<dbReference type="EMBL" id="JAUJEB010000001">
    <property type="protein sequence ID" value="MDN5211449.1"/>
    <property type="molecule type" value="Genomic_DNA"/>
</dbReference>